<organism evidence="2 3">
    <name type="scientific">Vigna unguiculata</name>
    <name type="common">Cowpea</name>
    <dbReference type="NCBI Taxonomy" id="3917"/>
    <lineage>
        <taxon>Eukaryota</taxon>
        <taxon>Viridiplantae</taxon>
        <taxon>Streptophyta</taxon>
        <taxon>Embryophyta</taxon>
        <taxon>Tracheophyta</taxon>
        <taxon>Spermatophyta</taxon>
        <taxon>Magnoliopsida</taxon>
        <taxon>eudicotyledons</taxon>
        <taxon>Gunneridae</taxon>
        <taxon>Pentapetalae</taxon>
        <taxon>rosids</taxon>
        <taxon>fabids</taxon>
        <taxon>Fabales</taxon>
        <taxon>Fabaceae</taxon>
        <taxon>Papilionoideae</taxon>
        <taxon>50 kb inversion clade</taxon>
        <taxon>NPAAA clade</taxon>
        <taxon>indigoferoid/millettioid clade</taxon>
        <taxon>Phaseoleae</taxon>
        <taxon>Vigna</taxon>
    </lineage>
</organism>
<reference evidence="2 3" key="1">
    <citation type="submission" date="2019-04" db="EMBL/GenBank/DDBJ databases">
        <title>An improved genome assembly and genetic linkage map for asparagus bean, Vigna unguiculata ssp. sesquipedialis.</title>
        <authorList>
            <person name="Xia Q."/>
            <person name="Zhang R."/>
            <person name="Dong Y."/>
        </authorList>
    </citation>
    <scope>NUCLEOTIDE SEQUENCE [LARGE SCALE GENOMIC DNA]</scope>
    <source>
        <tissue evidence="2">Leaf</tissue>
    </source>
</reference>
<keyword evidence="3" id="KW-1185">Reference proteome</keyword>
<evidence type="ECO:0000256" key="1">
    <source>
        <dbReference type="SAM" id="MobiDB-lite"/>
    </source>
</evidence>
<evidence type="ECO:0000313" key="3">
    <source>
        <dbReference type="Proteomes" id="UP000501690"/>
    </source>
</evidence>
<dbReference type="EMBL" id="CP039346">
    <property type="protein sequence ID" value="QCD81729.1"/>
    <property type="molecule type" value="Genomic_DNA"/>
</dbReference>
<dbReference type="Proteomes" id="UP000501690">
    <property type="component" value="Linkage Group LG2"/>
</dbReference>
<feature type="compositionally biased region" description="Polar residues" evidence="1">
    <location>
        <begin position="1"/>
        <end position="12"/>
    </location>
</feature>
<proteinExistence type="predicted"/>
<protein>
    <submittedName>
        <fullName evidence="2">Uncharacterized protein</fullName>
    </submittedName>
</protein>
<evidence type="ECO:0000313" key="2">
    <source>
        <dbReference type="EMBL" id="QCD81729.1"/>
    </source>
</evidence>
<name>A0A4D6KZU3_VIGUN</name>
<dbReference type="AlphaFoldDB" id="A0A4D6KZU3"/>
<feature type="region of interest" description="Disordered" evidence="1">
    <location>
        <begin position="1"/>
        <end position="52"/>
    </location>
</feature>
<sequence length="112" mass="12140">MSTTLSATTSPRRSGDEGCRGAKRAIASKEGNSRATKKKNDASRVNDGSGRKLQRHWRRFGLVDVEVRMKRIPMCKAMSSSSVILHTSLVTPLAGEGAIWVTNLMIPDVGKA</sequence>
<gene>
    <name evidence="2" type="ORF">DEO72_LG2g2059</name>
</gene>
<accession>A0A4D6KZU3</accession>